<proteinExistence type="predicted"/>
<keyword evidence="3" id="KW-0808">Transferase</keyword>
<dbReference type="Pfam" id="PF02709">
    <property type="entry name" value="Glyco_transf_7C"/>
    <property type="match status" value="1"/>
</dbReference>
<dbReference type="Ensembl" id="ENSUMAT00000009214.1">
    <property type="protein sequence ID" value="ENSUMAP00000007692.1"/>
    <property type="gene ID" value="ENSUMAG00000005862.1"/>
</dbReference>
<dbReference type="GO" id="GO:0008092">
    <property type="term" value="F:cytoskeletal protein binding"/>
    <property type="evidence" value="ECO:0007669"/>
    <property type="project" value="TreeGrafter"/>
</dbReference>
<name>A0A452TIF4_URSMA</name>
<evidence type="ECO:0000259" key="6">
    <source>
        <dbReference type="Pfam" id="PF02709"/>
    </source>
</evidence>
<dbReference type="GO" id="GO:0005975">
    <property type="term" value="P:carbohydrate metabolic process"/>
    <property type="evidence" value="ECO:0007669"/>
    <property type="project" value="InterPro"/>
</dbReference>
<dbReference type="AlphaFoldDB" id="A0A452TIF4"/>
<keyword evidence="4" id="KW-0464">Manganese</keyword>
<dbReference type="InterPro" id="IPR027791">
    <property type="entry name" value="Galactosyl_T_C"/>
</dbReference>
<evidence type="ECO:0000256" key="5">
    <source>
        <dbReference type="SAM" id="MobiDB-lite"/>
    </source>
</evidence>
<evidence type="ECO:0000256" key="2">
    <source>
        <dbReference type="ARBA" id="ARBA00004323"/>
    </source>
</evidence>
<comment type="cofactor">
    <cofactor evidence="1">
        <name>Mn(2+)</name>
        <dbReference type="ChEBI" id="CHEBI:29035"/>
    </cofactor>
</comment>
<dbReference type="GO" id="GO:0000139">
    <property type="term" value="C:Golgi membrane"/>
    <property type="evidence" value="ECO:0007669"/>
    <property type="project" value="UniProtKB-SubCell"/>
</dbReference>
<dbReference type="GeneTree" id="ENSGT00940000155244"/>
<evidence type="ECO:0000256" key="3">
    <source>
        <dbReference type="ARBA" id="ARBA00022679"/>
    </source>
</evidence>
<evidence type="ECO:0000256" key="4">
    <source>
        <dbReference type="ARBA" id="ARBA00023211"/>
    </source>
</evidence>
<dbReference type="InterPro" id="IPR029044">
    <property type="entry name" value="Nucleotide-diphossugar_trans"/>
</dbReference>
<reference evidence="7" key="1">
    <citation type="submission" date="2019-03" db="UniProtKB">
        <authorList>
            <consortium name="Ensembl"/>
        </authorList>
    </citation>
    <scope>IDENTIFICATION</scope>
</reference>
<feature type="domain" description="Galactosyltransferase C-terminal" evidence="6">
    <location>
        <begin position="1"/>
        <end position="71"/>
    </location>
</feature>
<gene>
    <name evidence="7" type="primary">B4GALT1</name>
</gene>
<dbReference type="PRINTS" id="PR02050">
    <property type="entry name" value="B14GALTRFASE"/>
</dbReference>
<dbReference type="GO" id="GO:0006487">
    <property type="term" value="P:protein N-linked glycosylation"/>
    <property type="evidence" value="ECO:0007669"/>
    <property type="project" value="TreeGrafter"/>
</dbReference>
<dbReference type="GO" id="GO:0003831">
    <property type="term" value="F:beta-N-acetylglucosaminylglycopeptide beta-1,4-galactosyltransferase activity"/>
    <property type="evidence" value="ECO:0007669"/>
    <property type="project" value="TreeGrafter"/>
</dbReference>
<evidence type="ECO:0000313" key="7">
    <source>
        <dbReference type="Ensembl" id="ENSUMAP00000007692"/>
    </source>
</evidence>
<evidence type="ECO:0000256" key="1">
    <source>
        <dbReference type="ARBA" id="ARBA00001936"/>
    </source>
</evidence>
<dbReference type="Gene3D" id="3.90.550.10">
    <property type="entry name" value="Spore Coat Polysaccharide Biosynthesis Protein SpsA, Chain A"/>
    <property type="match status" value="1"/>
</dbReference>
<accession>A0A452TIF4</accession>
<dbReference type="PANTHER" id="PTHR19300">
    <property type="entry name" value="BETA-1,4-GALACTOSYLTRANSFERASE"/>
    <property type="match status" value="1"/>
</dbReference>
<comment type="subcellular location">
    <subcellularLocation>
        <location evidence="2">Golgi apparatus membrane</location>
        <topology evidence="2">Single-pass type II membrane protein</topology>
    </subcellularLocation>
</comment>
<dbReference type="SUPFAM" id="SSF53448">
    <property type="entry name" value="Nucleotide-diphospho-sugar transferases"/>
    <property type="match status" value="1"/>
</dbReference>
<feature type="region of interest" description="Disordered" evidence="5">
    <location>
        <begin position="124"/>
        <end position="163"/>
    </location>
</feature>
<protein>
    <submittedName>
        <fullName evidence="7">Beta-1,4-galactosyltransferase 1</fullName>
    </submittedName>
</protein>
<organism evidence="7">
    <name type="scientific">Ursus maritimus</name>
    <name type="common">Polar bear</name>
    <name type="synonym">Thalarctos maritimus</name>
    <dbReference type="NCBI Taxonomy" id="29073"/>
    <lineage>
        <taxon>Eukaryota</taxon>
        <taxon>Metazoa</taxon>
        <taxon>Chordata</taxon>
        <taxon>Craniata</taxon>
        <taxon>Vertebrata</taxon>
        <taxon>Euteleostomi</taxon>
        <taxon>Mammalia</taxon>
        <taxon>Eutheria</taxon>
        <taxon>Laurasiatheria</taxon>
        <taxon>Carnivora</taxon>
        <taxon>Caniformia</taxon>
        <taxon>Ursidae</taxon>
        <taxon>Ursus</taxon>
    </lineage>
</organism>
<dbReference type="PANTHER" id="PTHR19300:SF5">
    <property type="entry name" value="BETA-1,4-GALACTOSYLTRANSFERASE 1"/>
    <property type="match status" value="1"/>
</dbReference>
<dbReference type="InterPro" id="IPR003859">
    <property type="entry name" value="Galactosyl_T"/>
</dbReference>
<sequence>MDKFGFSLPYVQYFGGVSALSKQQFLTINGFPNNYWGWGGEDDDIFNRLVFKGMSVSRPNAVVGKCRMIRHSRDKKNEPNPQRFDRIAHTKETMLSDGLNTLTYKVLDIERNPLYTKITVDIGTPMEEPDVGLDPRPPGSRPELKADAQQLSHPGAPAPRKFK</sequence>